<dbReference type="Proteomes" id="UP000237025">
    <property type="component" value="Unassembled WGS sequence"/>
</dbReference>
<gene>
    <name evidence="1" type="ORF">C3712_18145</name>
</gene>
<reference evidence="1 2" key="1">
    <citation type="submission" date="2018-02" db="EMBL/GenBank/DDBJ databases">
        <title>Lelliotia aquatilis sp. nov., isolated from drinking water.</title>
        <authorList>
            <person name="Kaempfer P."/>
            <person name="Glaeser S."/>
            <person name="Exner M."/>
            <person name="Doijad S."/>
            <person name="Chakraborty T."/>
        </authorList>
    </citation>
    <scope>NUCLEOTIDE SEQUENCE [LARGE SCALE GENOMIC DNA]</scope>
    <source>
        <strain evidence="1 2">6331-17</strain>
    </source>
</reference>
<proteinExistence type="predicted"/>
<name>A0ABX4ZXC4_9ENTR</name>
<evidence type="ECO:0008006" key="3">
    <source>
        <dbReference type="Google" id="ProtNLM"/>
    </source>
</evidence>
<comment type="caution">
    <text evidence="1">The sequence shown here is derived from an EMBL/GenBank/DDBJ whole genome shotgun (WGS) entry which is preliminary data.</text>
</comment>
<protein>
    <recommendedName>
        <fullName evidence="3">Fimbrial protein</fullName>
    </recommendedName>
</protein>
<organism evidence="1 2">
    <name type="scientific">Lelliottia aquatilis</name>
    <dbReference type="NCBI Taxonomy" id="2080838"/>
    <lineage>
        <taxon>Bacteria</taxon>
        <taxon>Pseudomonadati</taxon>
        <taxon>Pseudomonadota</taxon>
        <taxon>Gammaproteobacteria</taxon>
        <taxon>Enterobacterales</taxon>
        <taxon>Enterobacteriaceae</taxon>
        <taxon>Lelliottia</taxon>
    </lineage>
</organism>
<dbReference type="EMBL" id="PQVW01000017">
    <property type="protein sequence ID" value="POZ20537.1"/>
    <property type="molecule type" value="Genomic_DNA"/>
</dbReference>
<dbReference type="PROSITE" id="PS51257">
    <property type="entry name" value="PROKAR_LIPOPROTEIN"/>
    <property type="match status" value="1"/>
</dbReference>
<dbReference type="RefSeq" id="WP_103947252.1">
    <property type="nucleotide sequence ID" value="NZ_PQVR01000008.1"/>
</dbReference>
<evidence type="ECO:0000313" key="1">
    <source>
        <dbReference type="EMBL" id="POZ20537.1"/>
    </source>
</evidence>
<accession>A0ABX4ZXC4</accession>
<evidence type="ECO:0000313" key="2">
    <source>
        <dbReference type="Proteomes" id="UP000237025"/>
    </source>
</evidence>
<keyword evidence="2" id="KW-1185">Reference proteome</keyword>
<sequence>MVALLKTLRHGPGVIALLVSCLGCEHAGAAIYAVKETPLTLTTTRISKLELHWLPEKETFTTATLTTRLKLGELTIDVDVGGAPVPGGDVAVRLSSANQGSGPGQGYMFTDDDDADGQQLSVTLAGGSEGSPLKCGIPPGLCQLSGEAQERHTVSLWADSGQSAAEGIYTAMIDVQIYT</sequence>